<sequence length="257" mass="28549">MHLSHPQPCPHAISILAAINNDYPQSKPQASERLKRSTSLSSVSSASTINNDSINADTKSADEKTRIRRCKIALSSITSSYLKRCHVVNSTLDTLPSVKWSLIKDSILMNVLTLKRAKVESATVSNVVYIRRVTITKSTISDVLRVKKATVNDSLLRRVLLVERSTIKKCVVNDCIIYKTDFEGMRLENGIWRDGCLVGRVDQSREVVFRALEEGEYRSGVERAGKHDEKRGIGNGNDSSVKGDKGDDEEALPVYKS</sequence>
<gene>
    <name evidence="2" type="ORF">PMAA_098410</name>
</gene>
<dbReference type="EMBL" id="DS995902">
    <property type="protein sequence ID" value="EEA23251.1"/>
    <property type="molecule type" value="Genomic_DNA"/>
</dbReference>
<proteinExistence type="predicted"/>
<evidence type="ECO:0000313" key="2">
    <source>
        <dbReference type="EMBL" id="EEA23251.1"/>
    </source>
</evidence>
<name>B6QIQ6_TALMQ</name>
<feature type="compositionally biased region" description="Basic and acidic residues" evidence="1">
    <location>
        <begin position="218"/>
        <end position="232"/>
    </location>
</feature>
<accession>B6QIQ6</accession>
<reference evidence="3" key="1">
    <citation type="journal article" date="2015" name="Genome Announc.">
        <title>Genome sequence of the AIDS-associated pathogen Penicillium marneffei (ATCC18224) and its near taxonomic relative Talaromyces stipitatus (ATCC10500).</title>
        <authorList>
            <person name="Nierman W.C."/>
            <person name="Fedorova-Abrams N.D."/>
            <person name="Andrianopoulos A."/>
        </authorList>
    </citation>
    <scope>NUCLEOTIDE SEQUENCE [LARGE SCALE GENOMIC DNA]</scope>
    <source>
        <strain evidence="3">ATCC 18224 / CBS 334.59 / QM 7333</strain>
    </source>
</reference>
<evidence type="ECO:0000313" key="3">
    <source>
        <dbReference type="Proteomes" id="UP000001294"/>
    </source>
</evidence>
<keyword evidence="3" id="KW-1185">Reference proteome</keyword>
<feature type="region of interest" description="Disordered" evidence="1">
    <location>
        <begin position="218"/>
        <end position="257"/>
    </location>
</feature>
<dbReference type="VEuPathDB" id="FungiDB:PMAA_098410"/>
<dbReference type="AlphaFoldDB" id="B6QIQ6"/>
<protein>
    <submittedName>
        <fullName evidence="2">Uncharacterized protein</fullName>
    </submittedName>
</protein>
<dbReference type="HOGENOM" id="CLU_1195556_0_0_1"/>
<dbReference type="PhylomeDB" id="B6QIQ6"/>
<dbReference type="Proteomes" id="UP000001294">
    <property type="component" value="Unassembled WGS sequence"/>
</dbReference>
<evidence type="ECO:0000256" key="1">
    <source>
        <dbReference type="SAM" id="MobiDB-lite"/>
    </source>
</evidence>
<dbReference type="OrthoDB" id="4187970at2759"/>
<organism evidence="2 3">
    <name type="scientific">Talaromyces marneffei (strain ATCC 18224 / CBS 334.59 / QM 7333)</name>
    <name type="common">Penicillium marneffei</name>
    <dbReference type="NCBI Taxonomy" id="441960"/>
    <lineage>
        <taxon>Eukaryota</taxon>
        <taxon>Fungi</taxon>
        <taxon>Dikarya</taxon>
        <taxon>Ascomycota</taxon>
        <taxon>Pezizomycotina</taxon>
        <taxon>Eurotiomycetes</taxon>
        <taxon>Eurotiomycetidae</taxon>
        <taxon>Eurotiales</taxon>
        <taxon>Trichocomaceae</taxon>
        <taxon>Talaromyces</taxon>
        <taxon>Talaromyces sect. Talaromyces</taxon>
    </lineage>
</organism>